<dbReference type="GO" id="GO:0005737">
    <property type="term" value="C:cytoplasm"/>
    <property type="evidence" value="ECO:0007669"/>
    <property type="project" value="UniProtKB-SubCell"/>
</dbReference>
<dbReference type="GO" id="GO:0019005">
    <property type="term" value="C:SCF ubiquitin ligase complex"/>
    <property type="evidence" value="ECO:0007669"/>
    <property type="project" value="TreeGrafter"/>
</dbReference>
<feature type="compositionally biased region" description="Basic and acidic residues" evidence="8">
    <location>
        <begin position="20"/>
        <end position="29"/>
    </location>
</feature>
<keyword evidence="11" id="KW-1185">Reference proteome</keyword>
<evidence type="ECO:0000256" key="4">
    <source>
        <dbReference type="ARBA" id="ARBA00022490"/>
    </source>
</evidence>
<keyword evidence="5" id="KW-0833">Ubl conjugation pathway</keyword>
<feature type="compositionally biased region" description="Low complexity" evidence="8">
    <location>
        <begin position="51"/>
        <end position="67"/>
    </location>
</feature>
<dbReference type="Pfam" id="PF12937">
    <property type="entry name" value="F-box-like"/>
    <property type="match status" value="1"/>
</dbReference>
<evidence type="ECO:0000256" key="8">
    <source>
        <dbReference type="SAM" id="MobiDB-lite"/>
    </source>
</evidence>
<dbReference type="Gene3D" id="1.20.1280.50">
    <property type="match status" value="1"/>
</dbReference>
<feature type="domain" description="F-box" evidence="9">
    <location>
        <begin position="205"/>
        <end position="251"/>
    </location>
</feature>
<dbReference type="Proteomes" id="UP001218218">
    <property type="component" value="Unassembled WGS sequence"/>
</dbReference>
<gene>
    <name evidence="10" type="ORF">DFH08DRAFT_302594</name>
</gene>
<dbReference type="InterPro" id="IPR036047">
    <property type="entry name" value="F-box-like_dom_sf"/>
</dbReference>
<dbReference type="AlphaFoldDB" id="A0AAD6ZQ97"/>
<dbReference type="PANTHER" id="PTHR12874:SF9">
    <property type="entry name" value="F-BOX ONLY PROTEIN 48"/>
    <property type="match status" value="1"/>
</dbReference>
<evidence type="ECO:0000259" key="9">
    <source>
        <dbReference type="PROSITE" id="PS50181"/>
    </source>
</evidence>
<evidence type="ECO:0000256" key="5">
    <source>
        <dbReference type="ARBA" id="ARBA00022786"/>
    </source>
</evidence>
<protein>
    <recommendedName>
        <fullName evidence="3">F-box only protein 9</fullName>
    </recommendedName>
</protein>
<evidence type="ECO:0000313" key="11">
    <source>
        <dbReference type="Proteomes" id="UP001218218"/>
    </source>
</evidence>
<evidence type="ECO:0000256" key="1">
    <source>
        <dbReference type="ARBA" id="ARBA00004496"/>
    </source>
</evidence>
<dbReference type="InterPro" id="IPR019734">
    <property type="entry name" value="TPR_rpt"/>
</dbReference>
<dbReference type="PANTHER" id="PTHR12874">
    <property type="entry name" value="F-BOX ONLY PROTEIN 48-RELATED"/>
    <property type="match status" value="1"/>
</dbReference>
<evidence type="ECO:0000256" key="6">
    <source>
        <dbReference type="ARBA" id="ARBA00022803"/>
    </source>
</evidence>
<evidence type="ECO:0000313" key="10">
    <source>
        <dbReference type="EMBL" id="KAJ7334230.1"/>
    </source>
</evidence>
<comment type="caution">
    <text evidence="10">The sequence shown here is derived from an EMBL/GenBank/DDBJ whole genome shotgun (WGS) entry which is preliminary data.</text>
</comment>
<reference evidence="10" key="1">
    <citation type="submission" date="2023-03" db="EMBL/GenBank/DDBJ databases">
        <title>Massive genome expansion in bonnet fungi (Mycena s.s.) driven by repeated elements and novel gene families across ecological guilds.</title>
        <authorList>
            <consortium name="Lawrence Berkeley National Laboratory"/>
            <person name="Harder C.B."/>
            <person name="Miyauchi S."/>
            <person name="Viragh M."/>
            <person name="Kuo A."/>
            <person name="Thoen E."/>
            <person name="Andreopoulos B."/>
            <person name="Lu D."/>
            <person name="Skrede I."/>
            <person name="Drula E."/>
            <person name="Henrissat B."/>
            <person name="Morin E."/>
            <person name="Kohler A."/>
            <person name="Barry K."/>
            <person name="LaButti K."/>
            <person name="Morin E."/>
            <person name="Salamov A."/>
            <person name="Lipzen A."/>
            <person name="Mereny Z."/>
            <person name="Hegedus B."/>
            <person name="Baldrian P."/>
            <person name="Stursova M."/>
            <person name="Weitz H."/>
            <person name="Taylor A."/>
            <person name="Grigoriev I.V."/>
            <person name="Nagy L.G."/>
            <person name="Martin F."/>
            <person name="Kauserud H."/>
        </authorList>
    </citation>
    <scope>NUCLEOTIDE SEQUENCE</scope>
    <source>
        <strain evidence="10">CBHHK002</strain>
    </source>
</reference>
<dbReference type="PROSITE" id="PS50005">
    <property type="entry name" value="TPR"/>
    <property type="match status" value="1"/>
</dbReference>
<keyword evidence="4" id="KW-0963">Cytoplasm</keyword>
<dbReference type="InterPro" id="IPR045464">
    <property type="entry name" value="Hrt3/FBXO9_C"/>
</dbReference>
<evidence type="ECO:0000256" key="7">
    <source>
        <dbReference type="PROSITE-ProRule" id="PRU00339"/>
    </source>
</evidence>
<comment type="subcellular location">
    <subcellularLocation>
        <location evidence="1">Cytoplasm</location>
    </subcellularLocation>
</comment>
<evidence type="ECO:0000256" key="2">
    <source>
        <dbReference type="ARBA" id="ARBA00004906"/>
    </source>
</evidence>
<dbReference type="InterPro" id="IPR036181">
    <property type="entry name" value="MIT_dom_sf"/>
</dbReference>
<keyword evidence="6 7" id="KW-0802">TPR repeat</keyword>
<dbReference type="GO" id="GO:0031146">
    <property type="term" value="P:SCF-dependent proteasomal ubiquitin-dependent protein catabolic process"/>
    <property type="evidence" value="ECO:0007669"/>
    <property type="project" value="TreeGrafter"/>
</dbReference>
<sequence>MSQAVDEDRDELARFREEWKKEVERKKNPQPEPGPSKQRPELNVLAEYDLSETTSSGTATPGPSSETISGTPAALATASKYFDASNVPPAIRTALTIYTRAVQHEQSGQLDTALSLYRQAFRLEPNVDRAYQTQEILASIKAAQSTDLSSPKDEENIEHLATTLQRAVAIKSGEEPVLVVTGTLASLLEGFPQDLVFEPEDEKQPVYINVLPEELLIIILRKLDHTSIERFAAVSRKARVLSLDPGIWRELVVLSYKPPQVPSLESMVPVVAQFQSDFRRVYMEHPRVRLDGVYIAVCHYVRPGLSENSWVNLSHLITYHRYLRFFPDGKVLSLLANEETQPAQVIHTLKPSLRKKGLFIGTWKLSGSVITISNLIDASGRFPIPPISTPGNDQPFARYSFSMILSLSSRPLGRWNKIMMNEYNSVDLENGNTTPLGLRHERPFWFSRVKSFPPF</sequence>
<comment type="pathway">
    <text evidence="2">Protein modification; protein ubiquitination.</text>
</comment>
<proteinExistence type="predicted"/>
<dbReference type="SUPFAM" id="SSF116846">
    <property type="entry name" value="MIT domain"/>
    <property type="match status" value="1"/>
</dbReference>
<evidence type="ECO:0000256" key="3">
    <source>
        <dbReference type="ARBA" id="ARBA00019775"/>
    </source>
</evidence>
<accession>A0AAD6ZQ97</accession>
<organism evidence="10 11">
    <name type="scientific">Mycena albidolilacea</name>
    <dbReference type="NCBI Taxonomy" id="1033008"/>
    <lineage>
        <taxon>Eukaryota</taxon>
        <taxon>Fungi</taxon>
        <taxon>Dikarya</taxon>
        <taxon>Basidiomycota</taxon>
        <taxon>Agaricomycotina</taxon>
        <taxon>Agaricomycetes</taxon>
        <taxon>Agaricomycetidae</taxon>
        <taxon>Agaricales</taxon>
        <taxon>Marasmiineae</taxon>
        <taxon>Mycenaceae</taxon>
        <taxon>Mycena</taxon>
    </lineage>
</organism>
<dbReference type="InterPro" id="IPR001810">
    <property type="entry name" value="F-box_dom"/>
</dbReference>
<dbReference type="PROSITE" id="PS50181">
    <property type="entry name" value="FBOX"/>
    <property type="match status" value="1"/>
</dbReference>
<dbReference type="EMBL" id="JARIHO010000033">
    <property type="protein sequence ID" value="KAJ7334230.1"/>
    <property type="molecule type" value="Genomic_DNA"/>
</dbReference>
<dbReference type="Pfam" id="PF19270">
    <property type="entry name" value="FBO_C"/>
    <property type="match status" value="1"/>
</dbReference>
<feature type="region of interest" description="Disordered" evidence="8">
    <location>
        <begin position="20"/>
        <end position="71"/>
    </location>
</feature>
<name>A0AAD6ZQ97_9AGAR</name>
<feature type="repeat" description="TPR" evidence="7">
    <location>
        <begin position="94"/>
        <end position="127"/>
    </location>
</feature>
<dbReference type="SUPFAM" id="SSF81383">
    <property type="entry name" value="F-box domain"/>
    <property type="match status" value="1"/>
</dbReference>